<feature type="transmembrane region" description="Helical" evidence="1">
    <location>
        <begin position="6"/>
        <end position="23"/>
    </location>
</feature>
<gene>
    <name evidence="2" type="ORF">A2758_00755</name>
</gene>
<evidence type="ECO:0000313" key="3">
    <source>
        <dbReference type="Proteomes" id="UP000178612"/>
    </source>
</evidence>
<organism evidence="2 3">
    <name type="scientific">Candidatus Zambryskibacteria bacterium RIFCSPHIGHO2_01_FULL_49_18</name>
    <dbReference type="NCBI Taxonomy" id="1802740"/>
    <lineage>
        <taxon>Bacteria</taxon>
        <taxon>Candidatus Zambryskiibacteriota</taxon>
    </lineage>
</organism>
<keyword evidence="1" id="KW-0812">Transmembrane</keyword>
<dbReference type="Proteomes" id="UP000178612">
    <property type="component" value="Unassembled WGS sequence"/>
</dbReference>
<proteinExistence type="predicted"/>
<sequence>MTKKTLAYVLVVVILVLAGYAFYKMKGGNALSSERAASLDIAEYSVEGQVVSIGKDSLVISTGRVERTEEGNQFVSYERTVRLADTIQFSENAQKSEMGVAKLLQTVKVKDRVVFYGPGSANSLTEGDFTANRVDLISRGTTPAALSPGGSN</sequence>
<dbReference type="AlphaFoldDB" id="A0A1G2T4U9"/>
<comment type="caution">
    <text evidence="2">The sequence shown here is derived from an EMBL/GenBank/DDBJ whole genome shotgun (WGS) entry which is preliminary data.</text>
</comment>
<evidence type="ECO:0000313" key="2">
    <source>
        <dbReference type="EMBL" id="OHA91621.1"/>
    </source>
</evidence>
<accession>A0A1G2T4U9</accession>
<protein>
    <submittedName>
        <fullName evidence="2">Uncharacterized protein</fullName>
    </submittedName>
</protein>
<keyword evidence="1" id="KW-0472">Membrane</keyword>
<dbReference type="EMBL" id="MHVJ01000011">
    <property type="protein sequence ID" value="OHA91621.1"/>
    <property type="molecule type" value="Genomic_DNA"/>
</dbReference>
<name>A0A1G2T4U9_9BACT</name>
<reference evidence="2 3" key="1">
    <citation type="journal article" date="2016" name="Nat. Commun.">
        <title>Thousands of microbial genomes shed light on interconnected biogeochemical processes in an aquifer system.</title>
        <authorList>
            <person name="Anantharaman K."/>
            <person name="Brown C.T."/>
            <person name="Hug L.A."/>
            <person name="Sharon I."/>
            <person name="Castelle C.J."/>
            <person name="Probst A.J."/>
            <person name="Thomas B.C."/>
            <person name="Singh A."/>
            <person name="Wilkins M.J."/>
            <person name="Karaoz U."/>
            <person name="Brodie E.L."/>
            <person name="Williams K.H."/>
            <person name="Hubbard S.S."/>
            <person name="Banfield J.F."/>
        </authorList>
    </citation>
    <scope>NUCLEOTIDE SEQUENCE [LARGE SCALE GENOMIC DNA]</scope>
</reference>
<keyword evidence="1" id="KW-1133">Transmembrane helix</keyword>
<evidence type="ECO:0000256" key="1">
    <source>
        <dbReference type="SAM" id="Phobius"/>
    </source>
</evidence>